<sequence>MKKIIKKISGAIQIILLAPVKLPGKFLNVIKYIGLGLGILESVIVDSEEQEEKEKGADGTKSQAQMLSDSNISESSAIRAAAEKKVSARIIKYDLETGKEVLDENE</sequence>
<comment type="caution">
    <text evidence="2">The sequence shown here is derived from an EMBL/GenBank/DDBJ whole genome shotgun (WGS) entry which is preliminary data.</text>
</comment>
<evidence type="ECO:0000313" key="3">
    <source>
        <dbReference type="Proteomes" id="UP001409291"/>
    </source>
</evidence>
<dbReference type="Proteomes" id="UP001409291">
    <property type="component" value="Unassembled WGS sequence"/>
</dbReference>
<evidence type="ECO:0000256" key="1">
    <source>
        <dbReference type="SAM" id="MobiDB-lite"/>
    </source>
</evidence>
<dbReference type="EMBL" id="JBDJNQ010000002">
    <property type="protein sequence ID" value="MEN5376530.1"/>
    <property type="molecule type" value="Genomic_DNA"/>
</dbReference>
<gene>
    <name evidence="2" type="ORF">ABE541_04570</name>
</gene>
<organism evidence="2 3">
    <name type="scientific">Sphingobacterium kitahiroshimense</name>
    <dbReference type="NCBI Taxonomy" id="470446"/>
    <lineage>
        <taxon>Bacteria</taxon>
        <taxon>Pseudomonadati</taxon>
        <taxon>Bacteroidota</taxon>
        <taxon>Sphingobacteriia</taxon>
        <taxon>Sphingobacteriales</taxon>
        <taxon>Sphingobacteriaceae</taxon>
        <taxon>Sphingobacterium</taxon>
    </lineage>
</organism>
<dbReference type="RefSeq" id="WP_346580750.1">
    <property type="nucleotide sequence ID" value="NZ_JBDJNQ010000002.1"/>
</dbReference>
<accession>A0ABV0BP07</accession>
<protein>
    <submittedName>
        <fullName evidence="2">Uncharacterized protein</fullName>
    </submittedName>
</protein>
<feature type="region of interest" description="Disordered" evidence="1">
    <location>
        <begin position="50"/>
        <end position="70"/>
    </location>
</feature>
<evidence type="ECO:0000313" key="2">
    <source>
        <dbReference type="EMBL" id="MEN5376530.1"/>
    </source>
</evidence>
<name>A0ABV0BP07_9SPHI</name>
<proteinExistence type="predicted"/>
<feature type="compositionally biased region" description="Polar residues" evidence="1">
    <location>
        <begin position="60"/>
        <end position="69"/>
    </location>
</feature>
<keyword evidence="3" id="KW-1185">Reference proteome</keyword>
<reference evidence="2 3" key="1">
    <citation type="submission" date="2024-04" db="EMBL/GenBank/DDBJ databases">
        <title>WGS of bacteria from Torrens River.</title>
        <authorList>
            <person name="Wyrsch E.R."/>
            <person name="Drigo B."/>
        </authorList>
    </citation>
    <scope>NUCLEOTIDE SEQUENCE [LARGE SCALE GENOMIC DNA]</scope>
    <source>
        <strain evidence="2 3">TWI391</strain>
    </source>
</reference>